<dbReference type="PANTHER" id="PTHR24023:SF1105">
    <property type="entry name" value="FIBRILLAR COLLAGEN NC1 DOMAIN-CONTAINING PROTEIN"/>
    <property type="match status" value="1"/>
</dbReference>
<protein>
    <recommendedName>
        <fullName evidence="2">DUF7932 domain-containing protein</fullName>
    </recommendedName>
</protein>
<comment type="caution">
    <text evidence="4">The sequence shown here is derived from an EMBL/GenBank/DDBJ whole genome shotgun (WGS) entry which is preliminary data.</text>
</comment>
<feature type="region of interest" description="Disordered" evidence="1">
    <location>
        <begin position="263"/>
        <end position="328"/>
    </location>
</feature>
<dbReference type="EMBL" id="CAJOBQ010001278">
    <property type="protein sequence ID" value="CAF4473133.1"/>
    <property type="molecule type" value="Genomic_DNA"/>
</dbReference>
<dbReference type="GO" id="GO:0030020">
    <property type="term" value="F:extracellular matrix structural constituent conferring tensile strength"/>
    <property type="evidence" value="ECO:0007669"/>
    <property type="project" value="TreeGrafter"/>
</dbReference>
<dbReference type="Proteomes" id="UP000663869">
    <property type="component" value="Unassembled WGS sequence"/>
</dbReference>
<feature type="region of interest" description="Disordered" evidence="1">
    <location>
        <begin position="35"/>
        <end position="78"/>
    </location>
</feature>
<dbReference type="Proteomes" id="UP000663862">
    <property type="component" value="Unassembled WGS sequence"/>
</dbReference>
<dbReference type="GO" id="GO:0030198">
    <property type="term" value="P:extracellular matrix organization"/>
    <property type="evidence" value="ECO:0007669"/>
    <property type="project" value="TreeGrafter"/>
</dbReference>
<organism evidence="4 5">
    <name type="scientific">Rotaria socialis</name>
    <dbReference type="NCBI Taxonomy" id="392032"/>
    <lineage>
        <taxon>Eukaryota</taxon>
        <taxon>Metazoa</taxon>
        <taxon>Spiralia</taxon>
        <taxon>Gnathifera</taxon>
        <taxon>Rotifera</taxon>
        <taxon>Eurotatoria</taxon>
        <taxon>Bdelloidea</taxon>
        <taxon>Philodinida</taxon>
        <taxon>Philodinidae</taxon>
        <taxon>Rotaria</taxon>
    </lineage>
</organism>
<proteinExistence type="predicted"/>
<reference evidence="4" key="1">
    <citation type="submission" date="2021-02" db="EMBL/GenBank/DDBJ databases">
        <authorList>
            <person name="Nowell W R."/>
        </authorList>
    </citation>
    <scope>NUCLEOTIDE SEQUENCE</scope>
</reference>
<evidence type="ECO:0000259" key="2">
    <source>
        <dbReference type="Pfam" id="PF25560"/>
    </source>
</evidence>
<feature type="compositionally biased region" description="Gly residues" evidence="1">
    <location>
        <begin position="209"/>
        <end position="240"/>
    </location>
</feature>
<dbReference type="GO" id="GO:0005615">
    <property type="term" value="C:extracellular space"/>
    <property type="evidence" value="ECO:0007669"/>
    <property type="project" value="TreeGrafter"/>
</dbReference>
<sequence length="1082" mass="118611">MSIVTEVELPIFPFDVYNVSTRSLVKPVDHVISISGKSGSDGRSGTSGSSGIPGTSGSSGIPGTSGSPGIIGYRDATSGCGSTGGNGSNGFDGHSGQSGTDAQHALIWLKGTIENLNLQLATFHNSNNPSKDSTDIDWNFAQLHDDVNYDFRLAKSKGIILVKAVGGNGGDGGRGGNGGRGGDGGSGGHGYNGPCGSSTWMEGINGADGSDGGPGGNGGDGGNGGNGGSGGNGGNAGAGGHVQVRSRDSRLFMLIELDCRAGTKGEGGQGGSGGQFGSRGSGGAGGSGGSGGSGGPDGRSGMNGSNGRSGSCGSSGSSGISGSNGRNGRAAMDGSIQYAVIDIDGNIIETSSDKYHASVICYTITDQNNDGIYEPDSDFHITDVKWANNGAMTLPSGSLLSFPSTEYISTDIKDVSVLTGANINQVLLDSHRFKCHINATSALSINQPFIQSVKITSQINLLNRSFNGSEVSTMLTCQYPIQIENIEIPTHLAPNEQAVVTVKFANISTRSYGVCQDSAGPVEFIFSTHSLIKFLPMNEKYGYQIMPDGRTYYKINKEISPKSTELIKFKITLHDKSVNHYYKSLFWDIDLLLRDTQIEKRRNTTEVVPIFTPNIHTDVLLVTNSKFKRAEFLAYQNLFKLFNYSNQIWDIKRYGAFHHPEIKWLNTADLIIFIYSNPESTFRKIKSDLFLQHMKSSNKAGFICIGSGHPDELDFTLFDYDNLQFIDEKQQTKSEATNHRWSGIGFRRPHTMELNAKANKIRTNYEKQEDHRFLYQVVYDNTINEDSTHFMNVVYGNKYVYKSTLDSQIGNRVIMVTCDDPRLTKSHVPFILQDEVNTEQHDEIVLHSHDCKIVVDEVYNEAQSQRTVQTKIYLTSQFGRLLCAILFYRGFEKSHLIISEKCELANCIFTNYSNSYNFNQILVGLVMSIIEREYDRESVEFQSTDQLMNEIASVIKKESNTANKHSTDKNNWLYLLIQSLHEYIDSKFWSSFPWCGCTNKAKQLFKLQAILSDLHSYSTIEICKNKEMFEAVRILRLQKLTNLKFPVADKRDDCARSLVEIQQWKVEQKSNEIKSSITSDRF</sequence>
<gene>
    <name evidence="3" type="ORF">FME351_LOCUS17985</name>
    <name evidence="4" type="ORF">TSG867_LOCUS18812</name>
</gene>
<evidence type="ECO:0000256" key="1">
    <source>
        <dbReference type="SAM" id="MobiDB-lite"/>
    </source>
</evidence>
<name>A0A820TQ66_9BILA</name>
<evidence type="ECO:0000313" key="5">
    <source>
        <dbReference type="Proteomes" id="UP000663862"/>
    </source>
</evidence>
<dbReference type="AlphaFoldDB" id="A0A820TQ66"/>
<evidence type="ECO:0000313" key="3">
    <source>
        <dbReference type="EMBL" id="CAF3521712.1"/>
    </source>
</evidence>
<feature type="compositionally biased region" description="Low complexity" evidence="1">
    <location>
        <begin position="299"/>
        <end position="328"/>
    </location>
</feature>
<evidence type="ECO:0000313" key="4">
    <source>
        <dbReference type="EMBL" id="CAF4473133.1"/>
    </source>
</evidence>
<feature type="domain" description="DUF7932" evidence="2">
    <location>
        <begin position="356"/>
        <end position="479"/>
    </location>
</feature>
<feature type="compositionally biased region" description="Gly residues" evidence="1">
    <location>
        <begin position="264"/>
        <end position="298"/>
    </location>
</feature>
<dbReference type="PANTHER" id="PTHR24023">
    <property type="entry name" value="COLLAGEN ALPHA"/>
    <property type="match status" value="1"/>
</dbReference>
<feature type="compositionally biased region" description="Gly residues" evidence="1">
    <location>
        <begin position="169"/>
        <end position="193"/>
    </location>
</feature>
<dbReference type="Pfam" id="PF25560">
    <property type="entry name" value="DUF7932"/>
    <property type="match status" value="1"/>
</dbReference>
<dbReference type="GO" id="GO:0031012">
    <property type="term" value="C:extracellular matrix"/>
    <property type="evidence" value="ECO:0007669"/>
    <property type="project" value="TreeGrafter"/>
</dbReference>
<feature type="compositionally biased region" description="Low complexity" evidence="1">
    <location>
        <begin position="35"/>
        <end position="72"/>
    </location>
</feature>
<dbReference type="InterPro" id="IPR057692">
    <property type="entry name" value="DUF7932"/>
</dbReference>
<accession>A0A820TQ66</accession>
<feature type="region of interest" description="Disordered" evidence="1">
    <location>
        <begin position="169"/>
        <end position="242"/>
    </location>
</feature>
<dbReference type="InterPro" id="IPR050149">
    <property type="entry name" value="Collagen_superfamily"/>
</dbReference>
<dbReference type="EMBL" id="CAJNYU010002242">
    <property type="protein sequence ID" value="CAF3521712.1"/>
    <property type="molecule type" value="Genomic_DNA"/>
</dbReference>